<sequence>MNVYAITIVNQTFIDETSEPFFDVITFLAKLTNTQSQDVHFLKELATRTQITPAYSIGNERVIEKVMKVIDIYELVDQISFGDDEYPEVNSRQIVPPKAIKLDEFLSTYFGDFVLEDE</sequence>
<accession>A0ABT0VFB9</accession>
<name>A0ABT0VFB9_9LACO</name>
<gene>
    <name evidence="1" type="ORF">KAK10_01115</name>
</gene>
<organism evidence="1 2">
    <name type="scientific">Periweissella beninensis</name>
    <dbReference type="NCBI Taxonomy" id="504936"/>
    <lineage>
        <taxon>Bacteria</taxon>
        <taxon>Bacillati</taxon>
        <taxon>Bacillota</taxon>
        <taxon>Bacilli</taxon>
        <taxon>Lactobacillales</taxon>
        <taxon>Lactobacillaceae</taxon>
        <taxon>Periweissella</taxon>
    </lineage>
</organism>
<keyword evidence="2" id="KW-1185">Reference proteome</keyword>
<evidence type="ECO:0000313" key="1">
    <source>
        <dbReference type="EMBL" id="MCM2436536.1"/>
    </source>
</evidence>
<comment type="caution">
    <text evidence="1">The sequence shown here is derived from an EMBL/GenBank/DDBJ whole genome shotgun (WGS) entry which is preliminary data.</text>
</comment>
<evidence type="ECO:0000313" key="2">
    <source>
        <dbReference type="Proteomes" id="UP001057481"/>
    </source>
</evidence>
<proteinExistence type="predicted"/>
<reference evidence="1" key="1">
    <citation type="submission" date="2021-04" db="EMBL/GenBank/DDBJ databases">
        <title>Taxonomic assessment of Weissella genus.</title>
        <authorList>
            <person name="Fanelli F."/>
            <person name="Chieffi D."/>
            <person name="Dell'Aquila A."/>
            <person name="Gyu-Sung C."/>
            <person name="Franz C.M.A.P."/>
            <person name="Fusco V."/>
        </authorList>
    </citation>
    <scope>NUCLEOTIDE SEQUENCE</scope>
    <source>
        <strain evidence="1">LMG 25373</strain>
    </source>
</reference>
<dbReference type="EMBL" id="JAGMVS010000037">
    <property type="protein sequence ID" value="MCM2436536.1"/>
    <property type="molecule type" value="Genomic_DNA"/>
</dbReference>
<protein>
    <submittedName>
        <fullName evidence="1">Uncharacterized protein</fullName>
    </submittedName>
</protein>
<dbReference type="Proteomes" id="UP001057481">
    <property type="component" value="Unassembled WGS sequence"/>
</dbReference>
<dbReference type="RefSeq" id="WP_205142982.1">
    <property type="nucleotide sequence ID" value="NZ_JAFBDN010000002.1"/>
</dbReference>